<keyword evidence="2" id="KW-1185">Reference proteome</keyword>
<evidence type="ECO:0000313" key="1">
    <source>
        <dbReference type="EMBL" id="WYK17957.1"/>
    </source>
</evidence>
<gene>
    <name evidence="1" type="ORF">RZS32_016450</name>
</gene>
<reference evidence="1 2" key="1">
    <citation type="submission" date="2024-02" db="EMBL/GenBank/DDBJ databases">
        <title>Roseovarius strain W115 nov., isolated from a marine algae.</title>
        <authorList>
            <person name="Lee M.W."/>
            <person name="Lee J.K."/>
            <person name="Kim J.M."/>
            <person name="Choi D.G."/>
            <person name="Baek J.H."/>
            <person name="Bayburt H."/>
            <person name="Jung J.J."/>
            <person name="Han D.M."/>
            <person name="Jeon C.O."/>
        </authorList>
    </citation>
    <scope>NUCLEOTIDE SEQUENCE [LARGE SCALE GENOMIC DNA]</scope>
    <source>
        <strain evidence="1 2">W115</strain>
    </source>
</reference>
<dbReference type="InterPro" id="IPR023401">
    <property type="entry name" value="ODC_N"/>
</dbReference>
<protein>
    <submittedName>
        <fullName evidence="1">Ornithine cyclodeaminase family protein</fullName>
    </submittedName>
</protein>
<dbReference type="SUPFAM" id="SSF51735">
    <property type="entry name" value="NAD(P)-binding Rossmann-fold domains"/>
    <property type="match status" value="1"/>
</dbReference>
<dbReference type="PANTHER" id="PTHR13812">
    <property type="entry name" value="KETIMINE REDUCTASE MU-CRYSTALLIN"/>
    <property type="match status" value="1"/>
</dbReference>
<dbReference type="Pfam" id="PF02423">
    <property type="entry name" value="OCD_Mu_crystall"/>
    <property type="match status" value="1"/>
</dbReference>
<dbReference type="Proteomes" id="UP001281305">
    <property type="component" value="Chromosome"/>
</dbReference>
<sequence length="339" mass="37808">MTTPADTPPVYIDYLNRFDIEKLGFTDDDVLRAVEDALRMQGLGETEIEPRTHIRPRAGVEGHFNVLRGWIGGEIDSAGTKVVGDFVDNYRDGRPSEYGLLTLFDPRMGAPKALIDATGITEMRTGAMTALGAKYLGPEKPKVLGHIGARGTAYWNVRLLCHFFDFEEVRIHSRRPESRESFAETLRRDLGREIIVTEDWQSCLEGADIMVEASRLTEPTPLFKTNWIKPGSLVVPYGTMSTVELNLTDIMDKVVMDDWGQAHGVFGALRDHVDQGKLTAETLHAELGQIVAGVKPGRESADETILFWHRGLSLSDIALGHAMLTRAKERGLGQRLRFY</sequence>
<name>A0ABZ2TE33_9RHOB</name>
<dbReference type="InterPro" id="IPR036291">
    <property type="entry name" value="NAD(P)-bd_dom_sf"/>
</dbReference>
<dbReference type="RefSeq" id="WP_317054644.1">
    <property type="nucleotide sequence ID" value="NZ_CP146606.1"/>
</dbReference>
<dbReference type="EMBL" id="CP146606">
    <property type="protein sequence ID" value="WYK17957.1"/>
    <property type="molecule type" value="Genomic_DNA"/>
</dbReference>
<accession>A0ABZ2TE33</accession>
<dbReference type="Gene3D" id="3.30.1780.10">
    <property type="entry name" value="ornithine cyclodeaminase, domain 1"/>
    <property type="match status" value="1"/>
</dbReference>
<dbReference type="Gene3D" id="3.40.50.720">
    <property type="entry name" value="NAD(P)-binding Rossmann-like Domain"/>
    <property type="match status" value="1"/>
</dbReference>
<dbReference type="PANTHER" id="PTHR13812:SF19">
    <property type="entry name" value="KETIMINE REDUCTASE MU-CRYSTALLIN"/>
    <property type="match status" value="1"/>
</dbReference>
<evidence type="ECO:0000313" key="2">
    <source>
        <dbReference type="Proteomes" id="UP001281305"/>
    </source>
</evidence>
<dbReference type="InterPro" id="IPR003462">
    <property type="entry name" value="ODC_Mu_crystall"/>
</dbReference>
<proteinExistence type="predicted"/>
<dbReference type="PIRSF" id="PIRSF001439">
    <property type="entry name" value="CryM"/>
    <property type="match status" value="1"/>
</dbReference>
<organism evidence="1 2">
    <name type="scientific">Roseovarius rhodophyticola</name>
    <dbReference type="NCBI Taxonomy" id="3080827"/>
    <lineage>
        <taxon>Bacteria</taxon>
        <taxon>Pseudomonadati</taxon>
        <taxon>Pseudomonadota</taxon>
        <taxon>Alphaproteobacteria</taxon>
        <taxon>Rhodobacterales</taxon>
        <taxon>Roseobacteraceae</taxon>
        <taxon>Roseovarius</taxon>
    </lineage>
</organism>